<name>A0A0G0U8G0_9BACT</name>
<proteinExistence type="predicted"/>
<accession>A0A0G0U8G0</accession>
<reference evidence="1 2" key="1">
    <citation type="journal article" date="2015" name="Nature">
        <title>rRNA introns, odd ribosomes, and small enigmatic genomes across a large radiation of phyla.</title>
        <authorList>
            <person name="Brown C.T."/>
            <person name="Hug L.A."/>
            <person name="Thomas B.C."/>
            <person name="Sharon I."/>
            <person name="Castelle C.J."/>
            <person name="Singh A."/>
            <person name="Wilkins M.J."/>
            <person name="Williams K.H."/>
            <person name="Banfield J.F."/>
        </authorList>
    </citation>
    <scope>NUCLEOTIDE SEQUENCE [LARGE SCALE GENOMIC DNA]</scope>
</reference>
<protein>
    <submittedName>
        <fullName evidence="1">Uncharacterized protein</fullName>
    </submittedName>
</protein>
<evidence type="ECO:0000313" key="1">
    <source>
        <dbReference type="EMBL" id="KKR83546.1"/>
    </source>
</evidence>
<dbReference type="EMBL" id="LCAB01000004">
    <property type="protein sequence ID" value="KKR83546.1"/>
    <property type="molecule type" value="Genomic_DNA"/>
</dbReference>
<organism evidence="1 2">
    <name type="scientific">Candidatus Daviesbacteria bacterium GW2011_GWA2_40_9</name>
    <dbReference type="NCBI Taxonomy" id="1618424"/>
    <lineage>
        <taxon>Bacteria</taxon>
        <taxon>Candidatus Daviesiibacteriota</taxon>
    </lineage>
</organism>
<comment type="caution">
    <text evidence="1">The sequence shown here is derived from an EMBL/GenBank/DDBJ whole genome shotgun (WGS) entry which is preliminary data.</text>
</comment>
<gene>
    <name evidence="1" type="ORF">UU29_C0004G0047</name>
</gene>
<evidence type="ECO:0000313" key="2">
    <source>
        <dbReference type="Proteomes" id="UP000034601"/>
    </source>
</evidence>
<dbReference type="AlphaFoldDB" id="A0A0G0U8G0"/>
<sequence>MKGSFSPYHILTKLLLFSQVLRLRLNLENLKKGWKMAYKHTNKKGVDYYLHSKEVKLRSGRNQTIYYFAKEAGSGSLDNVPAGFKVVENERTGLPILKKS</sequence>
<dbReference type="Proteomes" id="UP000034601">
    <property type="component" value="Unassembled WGS sequence"/>
</dbReference>